<dbReference type="Gene3D" id="1.10.357.10">
    <property type="entry name" value="Tetracycline Repressor, domain 2"/>
    <property type="match status" value="1"/>
</dbReference>
<comment type="caution">
    <text evidence="5">The sequence shown here is derived from an EMBL/GenBank/DDBJ whole genome shotgun (WGS) entry which is preliminary data.</text>
</comment>
<gene>
    <name evidence="5" type="ORF">MVI01_11470</name>
</gene>
<dbReference type="Pfam" id="PF00440">
    <property type="entry name" value="TetR_N"/>
    <property type="match status" value="1"/>
</dbReference>
<name>A0A511H795_9BACT</name>
<keyword evidence="1 2" id="KW-0238">DNA-binding</keyword>
<evidence type="ECO:0000256" key="2">
    <source>
        <dbReference type="PROSITE-ProRule" id="PRU00335"/>
    </source>
</evidence>
<reference evidence="5 6" key="1">
    <citation type="submission" date="2019-07" db="EMBL/GenBank/DDBJ databases">
        <title>Whole genome shotgun sequence of Myxococcus virescens NBRC 100334.</title>
        <authorList>
            <person name="Hosoyama A."/>
            <person name="Uohara A."/>
            <person name="Ohji S."/>
            <person name="Ichikawa N."/>
        </authorList>
    </citation>
    <scope>NUCLEOTIDE SEQUENCE [LARGE SCALE GENOMIC DNA]</scope>
    <source>
        <strain evidence="5 6">NBRC 100334</strain>
    </source>
</reference>
<dbReference type="RefSeq" id="WP_011550226.1">
    <property type="nucleotide sequence ID" value="NZ_BJVY01000004.1"/>
</dbReference>
<evidence type="ECO:0000313" key="5">
    <source>
        <dbReference type="EMBL" id="GEL69363.1"/>
    </source>
</evidence>
<dbReference type="PANTHER" id="PTHR30055">
    <property type="entry name" value="HTH-TYPE TRANSCRIPTIONAL REGULATOR RUTR"/>
    <property type="match status" value="1"/>
</dbReference>
<feature type="DNA-binding region" description="H-T-H motif" evidence="2">
    <location>
        <begin position="53"/>
        <end position="72"/>
    </location>
</feature>
<feature type="region of interest" description="Disordered" evidence="3">
    <location>
        <begin position="1"/>
        <end position="29"/>
    </location>
</feature>
<dbReference type="Proteomes" id="UP000321224">
    <property type="component" value="Unassembled WGS sequence"/>
</dbReference>
<dbReference type="PRINTS" id="PR00455">
    <property type="entry name" value="HTHTETR"/>
</dbReference>
<dbReference type="GeneID" id="41357586"/>
<organism evidence="5 6">
    <name type="scientific">Myxococcus virescens</name>
    <dbReference type="NCBI Taxonomy" id="83456"/>
    <lineage>
        <taxon>Bacteria</taxon>
        <taxon>Pseudomonadati</taxon>
        <taxon>Myxococcota</taxon>
        <taxon>Myxococcia</taxon>
        <taxon>Myxococcales</taxon>
        <taxon>Cystobacterineae</taxon>
        <taxon>Myxococcaceae</taxon>
        <taxon>Myxococcus</taxon>
    </lineage>
</organism>
<dbReference type="GO" id="GO:0003700">
    <property type="term" value="F:DNA-binding transcription factor activity"/>
    <property type="evidence" value="ECO:0007669"/>
    <property type="project" value="TreeGrafter"/>
</dbReference>
<proteinExistence type="predicted"/>
<sequence>MLAFLTLGSHPGRVSEASGTPGRQEQERSRVTRQRLMEAAIGALSELGWAGATMTVIAERAGVSRGACQHHFPTRADLVAAAVEYVGHQQVEAVLRKAAQLPADARRTEAILHMLAGIYLSPVFTAAVQLWVAAVADAELRAQLAPLEARVGREFHRLTVQLLGVDDSVAEVRELIQGTLDLIRGLALANLLRDDSARRKKVLHRWALTLDEALSARRTRRG</sequence>
<evidence type="ECO:0000259" key="4">
    <source>
        <dbReference type="PROSITE" id="PS50977"/>
    </source>
</evidence>
<evidence type="ECO:0000256" key="1">
    <source>
        <dbReference type="ARBA" id="ARBA00023125"/>
    </source>
</evidence>
<dbReference type="InterPro" id="IPR009057">
    <property type="entry name" value="Homeodomain-like_sf"/>
</dbReference>
<dbReference type="EMBL" id="BJVY01000004">
    <property type="protein sequence ID" value="GEL69363.1"/>
    <property type="molecule type" value="Genomic_DNA"/>
</dbReference>
<dbReference type="InterPro" id="IPR001647">
    <property type="entry name" value="HTH_TetR"/>
</dbReference>
<accession>A0A511H795</accession>
<dbReference type="InterPro" id="IPR050109">
    <property type="entry name" value="HTH-type_TetR-like_transc_reg"/>
</dbReference>
<dbReference type="SUPFAM" id="SSF46689">
    <property type="entry name" value="Homeodomain-like"/>
    <property type="match status" value="1"/>
</dbReference>
<dbReference type="PANTHER" id="PTHR30055:SF226">
    <property type="entry name" value="HTH-TYPE TRANSCRIPTIONAL REGULATOR PKSA"/>
    <property type="match status" value="1"/>
</dbReference>
<protein>
    <submittedName>
        <fullName evidence="5">TetR family transcriptional regulator</fullName>
    </submittedName>
</protein>
<dbReference type="PROSITE" id="PS50977">
    <property type="entry name" value="HTH_TETR_2"/>
    <property type="match status" value="1"/>
</dbReference>
<feature type="domain" description="HTH tetR-type" evidence="4">
    <location>
        <begin position="30"/>
        <end position="90"/>
    </location>
</feature>
<dbReference type="AlphaFoldDB" id="A0A511H795"/>
<dbReference type="GO" id="GO:0000976">
    <property type="term" value="F:transcription cis-regulatory region binding"/>
    <property type="evidence" value="ECO:0007669"/>
    <property type="project" value="TreeGrafter"/>
</dbReference>
<evidence type="ECO:0000256" key="3">
    <source>
        <dbReference type="SAM" id="MobiDB-lite"/>
    </source>
</evidence>
<evidence type="ECO:0000313" key="6">
    <source>
        <dbReference type="Proteomes" id="UP000321224"/>
    </source>
</evidence>